<protein>
    <submittedName>
        <fullName evidence="1">Uncharacterized protein</fullName>
    </submittedName>
</protein>
<keyword evidence="2" id="KW-1185">Reference proteome</keyword>
<evidence type="ECO:0000313" key="1">
    <source>
        <dbReference type="EMBL" id="CAB3764339.1"/>
    </source>
</evidence>
<dbReference type="Proteomes" id="UP000494329">
    <property type="component" value="Unassembled WGS sequence"/>
</dbReference>
<gene>
    <name evidence="1" type="ORF">LMG29739_04332</name>
</gene>
<dbReference type="EMBL" id="CADIKF010000038">
    <property type="protein sequence ID" value="CAB3764339.1"/>
    <property type="molecule type" value="Genomic_DNA"/>
</dbReference>
<proteinExistence type="predicted"/>
<name>A0A6J5ECY8_9BURK</name>
<dbReference type="RefSeq" id="WP_175113148.1">
    <property type="nucleotide sequence ID" value="NZ_CADIKF010000038.1"/>
</dbReference>
<dbReference type="AlphaFoldDB" id="A0A6J5ECY8"/>
<accession>A0A6J5ECY8</accession>
<reference evidence="1 2" key="1">
    <citation type="submission" date="2020-04" db="EMBL/GenBank/DDBJ databases">
        <authorList>
            <person name="De Canck E."/>
        </authorList>
    </citation>
    <scope>NUCLEOTIDE SEQUENCE [LARGE SCALE GENOMIC DNA]</scope>
    <source>
        <strain evidence="1 2">LMG 29739</strain>
    </source>
</reference>
<sequence length="60" mass="6727">MQNHIPTIEELRGKSARELSAIFREASVIAADATRPAQERKAALKIVENIQRCLRMLPSP</sequence>
<organism evidence="1 2">
    <name type="scientific">Paraburkholderia solisilvae</name>
    <dbReference type="NCBI Taxonomy" id="624376"/>
    <lineage>
        <taxon>Bacteria</taxon>
        <taxon>Pseudomonadati</taxon>
        <taxon>Pseudomonadota</taxon>
        <taxon>Betaproteobacteria</taxon>
        <taxon>Burkholderiales</taxon>
        <taxon>Burkholderiaceae</taxon>
        <taxon>Paraburkholderia</taxon>
    </lineage>
</organism>
<evidence type="ECO:0000313" key="2">
    <source>
        <dbReference type="Proteomes" id="UP000494329"/>
    </source>
</evidence>